<evidence type="ECO:0000313" key="3">
    <source>
        <dbReference type="Proteomes" id="UP000182015"/>
    </source>
</evidence>
<keyword evidence="1" id="KW-0812">Transmembrane</keyword>
<evidence type="ECO:0008006" key="4">
    <source>
        <dbReference type="Google" id="ProtNLM"/>
    </source>
</evidence>
<dbReference type="AlphaFoldDB" id="A0A1L8MN82"/>
<name>A0A1L8MN82_9STRE</name>
<feature type="transmembrane region" description="Helical" evidence="1">
    <location>
        <begin position="117"/>
        <end position="141"/>
    </location>
</feature>
<reference evidence="3" key="1">
    <citation type="submission" date="2016-06" db="EMBL/GenBank/DDBJ databases">
        <authorList>
            <person name="de Vries S.P.W."/>
            <person name="Hadjirin N.F."/>
            <person name="Lay E.M."/>
            <person name="Zadoks R.N."/>
            <person name="Peacock S.J."/>
            <person name="Parkhill J."/>
            <person name="Grant A.J."/>
            <person name="Mcdougall S."/>
            <person name="Holmes M.A."/>
        </authorList>
    </citation>
    <scope>NUCLEOTIDE SEQUENCE [LARGE SCALE GENOMIC DNA]</scope>
    <source>
        <strain evidence="3">NZ1587</strain>
    </source>
</reference>
<keyword evidence="1" id="KW-1133">Transmembrane helix</keyword>
<keyword evidence="3" id="KW-1185">Reference proteome</keyword>
<feature type="transmembrane region" description="Helical" evidence="1">
    <location>
        <begin position="187"/>
        <end position="205"/>
    </location>
</feature>
<dbReference type="OrthoDB" id="1696644at2"/>
<feature type="transmembrane region" description="Helical" evidence="1">
    <location>
        <begin position="86"/>
        <end position="111"/>
    </location>
</feature>
<feature type="transmembrane region" description="Helical" evidence="1">
    <location>
        <begin position="20"/>
        <end position="36"/>
    </location>
</feature>
<dbReference type="Pfam" id="PF13346">
    <property type="entry name" value="ABC2_membrane_5"/>
    <property type="match status" value="1"/>
</dbReference>
<evidence type="ECO:0000256" key="1">
    <source>
        <dbReference type="SAM" id="Phobius"/>
    </source>
</evidence>
<dbReference type="InterPro" id="IPR025699">
    <property type="entry name" value="ABC2_memb-like"/>
</dbReference>
<feature type="transmembrane region" description="Helical" evidence="1">
    <location>
        <begin position="42"/>
        <end position="62"/>
    </location>
</feature>
<evidence type="ECO:0000313" key="2">
    <source>
        <dbReference type="EMBL" id="OJF72201.1"/>
    </source>
</evidence>
<feature type="transmembrane region" description="Helical" evidence="1">
    <location>
        <begin position="153"/>
        <end position="175"/>
    </location>
</feature>
<organism evidence="2 3">
    <name type="scientific">Streptococcus bovimastitidis</name>
    <dbReference type="NCBI Taxonomy" id="1856638"/>
    <lineage>
        <taxon>Bacteria</taxon>
        <taxon>Bacillati</taxon>
        <taxon>Bacillota</taxon>
        <taxon>Bacilli</taxon>
        <taxon>Lactobacillales</taxon>
        <taxon>Streptococcaceae</taxon>
        <taxon>Streptococcus</taxon>
    </lineage>
</organism>
<proteinExistence type="predicted"/>
<dbReference type="EMBL" id="LZDD01000001">
    <property type="protein sequence ID" value="OJF72201.1"/>
    <property type="molecule type" value="Genomic_DNA"/>
</dbReference>
<sequence length="217" mass="23945">MDLMKVLKLDILSVKPYFTIKNFIILFGMGIGYGALSKNPVTALATAQMFAILFSGYPFMVGEESGIDPLYKLFGISPKNVVKGRYLLATLFVGAMILIGIVLAFIISLIFQINNGALTILVTAPIVGLVTLFIIFMEYPIYFKYGYKKGKTLVTIPFLLLAVIVLASTFFANQLKVVTAFLLMNKIFSVSILLAIIVMGMILSVKLSNKFYSKSDF</sequence>
<keyword evidence="1" id="KW-0472">Membrane</keyword>
<dbReference type="RefSeq" id="WP_071792856.1">
    <property type="nucleotide sequence ID" value="NZ_LZDD01000001.1"/>
</dbReference>
<gene>
    <name evidence="2" type="ORF">A9Q68_01265</name>
</gene>
<accession>A0A1L8MN82</accession>
<comment type="caution">
    <text evidence="2">The sequence shown here is derived from an EMBL/GenBank/DDBJ whole genome shotgun (WGS) entry which is preliminary data.</text>
</comment>
<dbReference type="Proteomes" id="UP000182015">
    <property type="component" value="Unassembled WGS sequence"/>
</dbReference>
<protein>
    <recommendedName>
        <fullName evidence="4">ABC-2 transporter permease</fullName>
    </recommendedName>
</protein>
<dbReference type="STRING" id="1856638.A9Q68_01265"/>